<gene>
    <name evidence="7" type="ORF">Smic_78440</name>
</gene>
<evidence type="ECO:0000313" key="7">
    <source>
        <dbReference type="EMBL" id="GFN09288.1"/>
    </source>
</evidence>
<sequence length="73" mass="7887">MALTALSWQLAGEGHAGMGTKASMVTLFVLAFGKVLIVGYIFMDLRWAPRILHVVFSLWCAVICAGLVILHGL</sequence>
<evidence type="ECO:0000256" key="3">
    <source>
        <dbReference type="ARBA" id="ARBA00022692"/>
    </source>
</evidence>
<reference evidence="7 8" key="1">
    <citation type="submission" date="2020-05" db="EMBL/GenBank/DDBJ databases">
        <title>Whole genome shotgun sequence of Streptomyces microflavus NBRC 13062.</title>
        <authorList>
            <person name="Komaki H."/>
            <person name="Tamura T."/>
        </authorList>
    </citation>
    <scope>NUCLEOTIDE SEQUENCE [LARGE SCALE GENOMIC DNA]</scope>
    <source>
        <strain evidence="7 8">NBRC 13062</strain>
    </source>
</reference>
<feature type="transmembrane region" description="Helical" evidence="6">
    <location>
        <begin position="26"/>
        <end position="43"/>
    </location>
</feature>
<evidence type="ECO:0000313" key="8">
    <source>
        <dbReference type="Proteomes" id="UP000498740"/>
    </source>
</evidence>
<evidence type="ECO:0000256" key="6">
    <source>
        <dbReference type="SAM" id="Phobius"/>
    </source>
</evidence>
<accession>A0A7J0D3M3</accession>
<organism evidence="7 8">
    <name type="scientific">Streptomyces microflavus</name>
    <name type="common">Streptomyces lipmanii</name>
    <dbReference type="NCBI Taxonomy" id="1919"/>
    <lineage>
        <taxon>Bacteria</taxon>
        <taxon>Bacillati</taxon>
        <taxon>Actinomycetota</taxon>
        <taxon>Actinomycetes</taxon>
        <taxon>Kitasatosporales</taxon>
        <taxon>Streptomycetaceae</taxon>
        <taxon>Streptomyces</taxon>
    </lineage>
</organism>
<comment type="caution">
    <text evidence="7">The sequence shown here is derived from an EMBL/GenBank/DDBJ whole genome shotgun (WGS) entry which is preliminary data.</text>
</comment>
<evidence type="ECO:0000256" key="1">
    <source>
        <dbReference type="ARBA" id="ARBA00004651"/>
    </source>
</evidence>
<dbReference type="Proteomes" id="UP000498740">
    <property type="component" value="Unassembled WGS sequence"/>
</dbReference>
<evidence type="ECO:0008006" key="9">
    <source>
        <dbReference type="Google" id="ProtNLM"/>
    </source>
</evidence>
<evidence type="ECO:0000256" key="2">
    <source>
        <dbReference type="ARBA" id="ARBA00022475"/>
    </source>
</evidence>
<protein>
    <recommendedName>
        <fullName evidence="9">Cytochrome C oxidase subunit IV</fullName>
    </recommendedName>
</protein>
<dbReference type="AlphaFoldDB" id="A0A7J0D3M3"/>
<evidence type="ECO:0000256" key="5">
    <source>
        <dbReference type="ARBA" id="ARBA00023136"/>
    </source>
</evidence>
<dbReference type="InterPro" id="IPR005171">
    <property type="entry name" value="Cyt_c_oxidase_su4_prok"/>
</dbReference>
<keyword evidence="2" id="KW-1003">Cell membrane</keyword>
<keyword evidence="5 6" id="KW-0472">Membrane</keyword>
<evidence type="ECO:0000256" key="4">
    <source>
        <dbReference type="ARBA" id="ARBA00022989"/>
    </source>
</evidence>
<keyword evidence="4 6" id="KW-1133">Transmembrane helix</keyword>
<dbReference type="Pfam" id="PF03626">
    <property type="entry name" value="COX4_pro"/>
    <property type="match status" value="1"/>
</dbReference>
<dbReference type="EMBL" id="BLWD01000002">
    <property type="protein sequence ID" value="GFN09288.1"/>
    <property type="molecule type" value="Genomic_DNA"/>
</dbReference>
<keyword evidence="3 6" id="KW-0812">Transmembrane</keyword>
<dbReference type="GO" id="GO:0005886">
    <property type="term" value="C:plasma membrane"/>
    <property type="evidence" value="ECO:0007669"/>
    <property type="project" value="UniProtKB-SubCell"/>
</dbReference>
<name>A0A7J0D3M3_STRMI</name>
<feature type="transmembrane region" description="Helical" evidence="6">
    <location>
        <begin position="50"/>
        <end position="70"/>
    </location>
</feature>
<comment type="subcellular location">
    <subcellularLocation>
        <location evidence="1">Cell membrane</location>
        <topology evidence="1">Multi-pass membrane protein</topology>
    </subcellularLocation>
</comment>
<proteinExistence type="predicted"/>